<evidence type="ECO:0000256" key="1">
    <source>
        <dbReference type="ARBA" id="ARBA00006762"/>
    </source>
</evidence>
<sequence>MERLRPSREFFEGTRAEEPPPRGRRRLLFPAPETTPASGGIDRLAGSRSRPVHGTLPASLVSTPDSSPSGCSMPPHTERRRETSIASPPTRPGRLGLPRVLQQRYPDLLWDRRIPQLLRRLTNESDKSETQLEALRELGDEAVWSVSSAKQGNGIELMRDGNVQTFFQTDGAQPHKISIQFRQKTKVSQIRMFLNYQLDESYTPNRIGVWTGTDFHDLRETVFCQLHEPRGWITIPLPPPAAVLEFDESGLVVSTSPAASPAMQLVTAVDARVEPRLRTEDSFEMPPPDEPMHTSVDLDRRDSTLPHSRTENSMNTSELSRTMMRKPPLESALEVFHLQIVIYGNHQNGRDSHIRQIMIVGPREQGSDLRPSSEQGLFFTSKVFGCYAVLR</sequence>
<dbReference type="GO" id="GO:0005680">
    <property type="term" value="C:anaphase-promoting complex"/>
    <property type="evidence" value="ECO:0007669"/>
    <property type="project" value="InterPro"/>
</dbReference>
<keyword evidence="9" id="KW-1185">Reference proteome</keyword>
<evidence type="ECO:0000256" key="3">
    <source>
        <dbReference type="ARBA" id="ARBA00022776"/>
    </source>
</evidence>
<organism evidence="8 9">
    <name type="scientific">Cyanidioschyzon merolae (strain NIES-3377 / 10D)</name>
    <name type="common">Unicellular red alga</name>
    <dbReference type="NCBI Taxonomy" id="280699"/>
    <lineage>
        <taxon>Eukaryota</taxon>
        <taxon>Rhodophyta</taxon>
        <taxon>Bangiophyceae</taxon>
        <taxon>Cyanidiales</taxon>
        <taxon>Cyanidiaceae</taxon>
        <taxon>Cyanidioschyzon</taxon>
    </lineage>
</organism>
<evidence type="ECO:0000259" key="7">
    <source>
        <dbReference type="PROSITE" id="PS51284"/>
    </source>
</evidence>
<dbReference type="STRING" id="280699.M1VFW5"/>
<dbReference type="GO" id="GO:0070979">
    <property type="term" value="P:protein K11-linked ubiquitination"/>
    <property type="evidence" value="ECO:0007669"/>
    <property type="project" value="TreeGrafter"/>
</dbReference>
<dbReference type="OrthoDB" id="24948at2759"/>
<name>M1VFW5_CYAM1</name>
<keyword evidence="4" id="KW-0833">Ubl conjugation pathway</keyword>
<dbReference type="Gramene" id="CMP321CT">
    <property type="protein sequence ID" value="CMP321CT"/>
    <property type="gene ID" value="CMP321C"/>
</dbReference>
<feature type="compositionally biased region" description="Basic and acidic residues" evidence="6">
    <location>
        <begin position="1"/>
        <end position="21"/>
    </location>
</feature>
<dbReference type="InterPro" id="IPR008979">
    <property type="entry name" value="Galactose-bd-like_sf"/>
</dbReference>
<dbReference type="PANTHER" id="PTHR12936">
    <property type="entry name" value="ANAPHASE-PROMOTING COMPLEX 10"/>
    <property type="match status" value="1"/>
</dbReference>
<dbReference type="SMART" id="SM01337">
    <property type="entry name" value="APC10"/>
    <property type="match status" value="1"/>
</dbReference>
<feature type="compositionally biased region" description="Basic and acidic residues" evidence="6">
    <location>
        <begin position="290"/>
        <end position="310"/>
    </location>
</feature>
<feature type="compositionally biased region" description="Polar residues" evidence="6">
    <location>
        <begin position="311"/>
        <end position="320"/>
    </location>
</feature>
<evidence type="ECO:0000256" key="6">
    <source>
        <dbReference type="SAM" id="MobiDB-lite"/>
    </source>
</evidence>
<dbReference type="GO" id="GO:0051301">
    <property type="term" value="P:cell division"/>
    <property type="evidence" value="ECO:0007669"/>
    <property type="project" value="UniProtKB-KW"/>
</dbReference>
<proteinExistence type="inferred from homology"/>
<dbReference type="CDD" id="cd08366">
    <property type="entry name" value="APC10"/>
    <property type="match status" value="1"/>
</dbReference>
<accession>M1VFW5</accession>
<dbReference type="PROSITE" id="PS51284">
    <property type="entry name" value="DOC"/>
    <property type="match status" value="1"/>
</dbReference>
<protein>
    <submittedName>
        <fullName evidence="8">Similar to anaphase-promoting complex subunit 10</fullName>
    </submittedName>
</protein>
<dbReference type="SUPFAM" id="SSF49785">
    <property type="entry name" value="Galactose-binding domain-like"/>
    <property type="match status" value="1"/>
</dbReference>
<keyword evidence="2" id="KW-0132">Cell division</keyword>
<dbReference type="GeneID" id="16995875"/>
<feature type="compositionally biased region" description="Polar residues" evidence="6">
    <location>
        <begin position="60"/>
        <end position="70"/>
    </location>
</feature>
<dbReference type="PANTHER" id="PTHR12936:SF0">
    <property type="entry name" value="ANAPHASE-PROMOTING COMPLEX SUBUNIT 10"/>
    <property type="match status" value="1"/>
</dbReference>
<keyword evidence="5" id="KW-0131">Cell cycle</keyword>
<dbReference type="Gene3D" id="2.60.120.260">
    <property type="entry name" value="Galactose-binding domain-like"/>
    <property type="match status" value="1"/>
</dbReference>
<reference evidence="8 9" key="1">
    <citation type="journal article" date="2004" name="Nature">
        <title>Genome sequence of the ultrasmall unicellular red alga Cyanidioschyzon merolae 10D.</title>
        <authorList>
            <person name="Matsuzaki M."/>
            <person name="Misumi O."/>
            <person name="Shin-i T."/>
            <person name="Maruyama S."/>
            <person name="Takahara M."/>
            <person name="Miyagishima S."/>
            <person name="Mori T."/>
            <person name="Nishida K."/>
            <person name="Yagisawa F."/>
            <person name="Nishida K."/>
            <person name="Yoshida Y."/>
            <person name="Nishimura Y."/>
            <person name="Nakao S."/>
            <person name="Kobayashi T."/>
            <person name="Momoyama Y."/>
            <person name="Higashiyama T."/>
            <person name="Minoda A."/>
            <person name="Sano M."/>
            <person name="Nomoto H."/>
            <person name="Oishi K."/>
            <person name="Hayashi H."/>
            <person name="Ohta F."/>
            <person name="Nishizaka S."/>
            <person name="Haga S."/>
            <person name="Miura S."/>
            <person name="Morishita T."/>
            <person name="Kabeya Y."/>
            <person name="Terasawa K."/>
            <person name="Suzuki Y."/>
            <person name="Ishii Y."/>
            <person name="Asakawa S."/>
            <person name="Takano H."/>
            <person name="Ohta N."/>
            <person name="Kuroiwa H."/>
            <person name="Tanaka K."/>
            <person name="Shimizu N."/>
            <person name="Sugano S."/>
            <person name="Sato N."/>
            <person name="Nozaki H."/>
            <person name="Ogasawara N."/>
            <person name="Kohara Y."/>
            <person name="Kuroiwa T."/>
        </authorList>
    </citation>
    <scope>NUCLEOTIDE SEQUENCE [LARGE SCALE GENOMIC DNA]</scope>
    <source>
        <strain evidence="8 9">10D</strain>
    </source>
</reference>
<comment type="similarity">
    <text evidence="1">Belongs to the APC10 family.</text>
</comment>
<evidence type="ECO:0000256" key="5">
    <source>
        <dbReference type="ARBA" id="ARBA00023306"/>
    </source>
</evidence>
<dbReference type="GO" id="GO:0031145">
    <property type="term" value="P:anaphase-promoting complex-dependent catabolic process"/>
    <property type="evidence" value="ECO:0007669"/>
    <property type="project" value="InterPro"/>
</dbReference>
<dbReference type="Pfam" id="PF03256">
    <property type="entry name" value="ANAPC10"/>
    <property type="match status" value="1"/>
</dbReference>
<reference evidence="8 9" key="2">
    <citation type="journal article" date="2007" name="BMC Biol.">
        <title>A 100%-complete sequence reveals unusually simple genomic features in the hot-spring red alga Cyanidioschyzon merolae.</title>
        <authorList>
            <person name="Nozaki H."/>
            <person name="Takano H."/>
            <person name="Misumi O."/>
            <person name="Terasawa K."/>
            <person name="Matsuzaki M."/>
            <person name="Maruyama S."/>
            <person name="Nishida K."/>
            <person name="Yagisawa F."/>
            <person name="Yoshida Y."/>
            <person name="Fujiwara T."/>
            <person name="Takio S."/>
            <person name="Tamura K."/>
            <person name="Chung S.J."/>
            <person name="Nakamura S."/>
            <person name="Kuroiwa H."/>
            <person name="Tanaka K."/>
            <person name="Sato N."/>
            <person name="Kuroiwa T."/>
        </authorList>
    </citation>
    <scope>NUCLEOTIDE SEQUENCE [LARGE SCALE GENOMIC DNA]</scope>
    <source>
        <strain evidence="8 9">10D</strain>
    </source>
</reference>
<dbReference type="InterPro" id="IPR004939">
    <property type="entry name" value="APC_su10/DOC_dom"/>
</dbReference>
<dbReference type="HOGENOM" id="CLU_706695_0_0_1"/>
<dbReference type="eggNOG" id="KOG3437">
    <property type="taxonomic scope" value="Eukaryota"/>
</dbReference>
<dbReference type="AlphaFoldDB" id="M1VFW5"/>
<evidence type="ECO:0000256" key="2">
    <source>
        <dbReference type="ARBA" id="ARBA00022618"/>
    </source>
</evidence>
<feature type="region of interest" description="Disordered" evidence="6">
    <location>
        <begin position="1"/>
        <end position="96"/>
    </location>
</feature>
<dbReference type="Proteomes" id="UP000007014">
    <property type="component" value="Chromosome 16"/>
</dbReference>
<gene>
    <name evidence="8" type="ORF">CYME_CMP321C</name>
</gene>
<evidence type="ECO:0000313" key="9">
    <source>
        <dbReference type="Proteomes" id="UP000007014"/>
    </source>
</evidence>
<keyword evidence="3" id="KW-0498">Mitosis</keyword>
<dbReference type="InterPro" id="IPR016901">
    <property type="entry name" value="APC10/Doc1"/>
</dbReference>
<evidence type="ECO:0000313" key="8">
    <source>
        <dbReference type="EMBL" id="BAM81912.1"/>
    </source>
</evidence>
<dbReference type="KEGG" id="cme:CYME_CMP321C"/>
<dbReference type="EMBL" id="AP006498">
    <property type="protein sequence ID" value="BAM81912.1"/>
    <property type="molecule type" value="Genomic_DNA"/>
</dbReference>
<feature type="domain" description="DOC" evidence="7">
    <location>
        <begin position="114"/>
        <end position="386"/>
    </location>
</feature>
<evidence type="ECO:0000256" key="4">
    <source>
        <dbReference type="ARBA" id="ARBA00022786"/>
    </source>
</evidence>
<feature type="region of interest" description="Disordered" evidence="6">
    <location>
        <begin position="278"/>
        <end position="321"/>
    </location>
</feature>
<dbReference type="RefSeq" id="XP_005537948.1">
    <property type="nucleotide sequence ID" value="XM_005537891.1"/>
</dbReference>